<dbReference type="Proteomes" id="UP001163603">
    <property type="component" value="Chromosome 14"/>
</dbReference>
<proteinExistence type="predicted"/>
<sequence>MATQWQDVQAKVKQKLEQANTKYKKATDQHHKKQVFGVGDQVMVFLRKERFLVEANNKL</sequence>
<comment type="caution">
    <text evidence="1">The sequence shown here is derived from an EMBL/GenBank/DDBJ whole genome shotgun (WGS) entry which is preliminary data.</text>
</comment>
<keyword evidence="2" id="KW-1185">Reference proteome</keyword>
<accession>A0ACC0X9I5</accession>
<reference evidence="2" key="1">
    <citation type="journal article" date="2023" name="G3 (Bethesda)">
        <title>Genome assembly and association tests identify interacting loci associated with vigor, precocity, and sex in interspecific pistachio rootstocks.</title>
        <authorList>
            <person name="Palmer W."/>
            <person name="Jacygrad E."/>
            <person name="Sagayaradj S."/>
            <person name="Cavanaugh K."/>
            <person name="Han R."/>
            <person name="Bertier L."/>
            <person name="Beede B."/>
            <person name="Kafkas S."/>
            <person name="Golino D."/>
            <person name="Preece J."/>
            <person name="Michelmore R."/>
        </authorList>
    </citation>
    <scope>NUCLEOTIDE SEQUENCE [LARGE SCALE GENOMIC DNA]</scope>
</reference>
<evidence type="ECO:0000313" key="2">
    <source>
        <dbReference type="Proteomes" id="UP001163603"/>
    </source>
</evidence>
<dbReference type="EMBL" id="CM047749">
    <property type="protein sequence ID" value="KAJ0011306.1"/>
    <property type="molecule type" value="Genomic_DNA"/>
</dbReference>
<protein>
    <submittedName>
        <fullName evidence="1">Uncharacterized protein</fullName>
    </submittedName>
</protein>
<organism evidence="1 2">
    <name type="scientific">Pistacia integerrima</name>
    <dbReference type="NCBI Taxonomy" id="434235"/>
    <lineage>
        <taxon>Eukaryota</taxon>
        <taxon>Viridiplantae</taxon>
        <taxon>Streptophyta</taxon>
        <taxon>Embryophyta</taxon>
        <taxon>Tracheophyta</taxon>
        <taxon>Spermatophyta</taxon>
        <taxon>Magnoliopsida</taxon>
        <taxon>eudicotyledons</taxon>
        <taxon>Gunneridae</taxon>
        <taxon>Pentapetalae</taxon>
        <taxon>rosids</taxon>
        <taxon>malvids</taxon>
        <taxon>Sapindales</taxon>
        <taxon>Anacardiaceae</taxon>
        <taxon>Pistacia</taxon>
    </lineage>
</organism>
<gene>
    <name evidence="1" type="ORF">Pint_32846</name>
</gene>
<name>A0ACC0X9I5_9ROSI</name>
<evidence type="ECO:0000313" key="1">
    <source>
        <dbReference type="EMBL" id="KAJ0011306.1"/>
    </source>
</evidence>